<sequence length="739" mass="78340">MPAVLIPVITAAGITGGITIGATTITYASIIAYAVTTAATIGASLLLSQPKKQKGDPQQVTVKQALPPRIRSYGRVKVAGAVGFFEASLGSLYQLVIHGEGEWDAIEEWWLNDKNAAVSGGAVTVLPWGTNITIESHLGGADQAASPMLAAAYPGIWTPNHRLRGLAYSVIRYGWVPEKVFGKVYPNGAPALRVVARTAKVFDPRSGATAFSENPGLCTRDHLTYARGFGIDPSLIDAASFSSFANTCDEAVALGAGGTEPRYRVAFSYELTQEPREVLRTLLQSCDAEIFPTAEGKVGIRGGKWQAPSVTLTADHIRTYRYEQGNDKLAAFNRLKLTFTHRGADYQPVEIDPWEDLDSQAEVGVLAQDLTLQQVPSFTQARRLGKIFSAKGNPRHRLVLQTNLGGILALGERCVHVVLDELGLDDDFLIEKFEIVGDLSGCEITLASLSAEAYAWSTAEEGAPPTVPQDTSIPAPPPDPTGFALALVRTQISSGAWATRVRATVDPITGAPWVTIGRYRRLGSANWLDMTAGDDAWQVITGDALENDVTYEFQVALAGWGGTSSQSISAWTASKTVEVVSDPAMANWLPHSDDPQAWVGVSGAISFGGPVADPLGGTRGRAVTFAADSGNLYGQAVVDGALAGRTFTLSAYVRAPSGKDKIALVAETGIATDANEVTLTSSWQRVSKTVTVSLGATALWLGLDNRSSRGVSDTAAGVVEVFGGMVQERASATDYKSVP</sequence>
<name>A0A927E9A4_9HYPH</name>
<protein>
    <recommendedName>
        <fullName evidence="3">Tip attachment protein J domain-containing protein</fullName>
    </recommendedName>
</protein>
<evidence type="ECO:0008006" key="3">
    <source>
        <dbReference type="Google" id="ProtNLM"/>
    </source>
</evidence>
<dbReference type="EMBL" id="JACXWY010000009">
    <property type="protein sequence ID" value="MBD3847113.1"/>
    <property type="molecule type" value="Genomic_DNA"/>
</dbReference>
<evidence type="ECO:0000313" key="1">
    <source>
        <dbReference type="EMBL" id="MBD3847113.1"/>
    </source>
</evidence>
<evidence type="ECO:0000313" key="2">
    <source>
        <dbReference type="Proteomes" id="UP000619295"/>
    </source>
</evidence>
<dbReference type="Proteomes" id="UP000619295">
    <property type="component" value="Unassembled WGS sequence"/>
</dbReference>
<comment type="caution">
    <text evidence="1">The sequence shown here is derived from an EMBL/GenBank/DDBJ whole genome shotgun (WGS) entry which is preliminary data.</text>
</comment>
<proteinExistence type="predicted"/>
<gene>
    <name evidence="1" type="ORF">IED13_15495</name>
</gene>
<accession>A0A927E9A4</accession>
<keyword evidence="2" id="KW-1185">Reference proteome</keyword>
<dbReference type="AlphaFoldDB" id="A0A927E9A4"/>
<organism evidence="1 2">
    <name type="scientific">Bosea spartocytisi</name>
    <dbReference type="NCBI Taxonomy" id="2773451"/>
    <lineage>
        <taxon>Bacteria</taxon>
        <taxon>Pseudomonadati</taxon>
        <taxon>Pseudomonadota</taxon>
        <taxon>Alphaproteobacteria</taxon>
        <taxon>Hyphomicrobiales</taxon>
        <taxon>Boseaceae</taxon>
        <taxon>Bosea</taxon>
    </lineage>
</organism>
<dbReference type="RefSeq" id="WP_191124694.1">
    <property type="nucleotide sequence ID" value="NZ_JACXWY010000009.1"/>
</dbReference>
<reference evidence="1" key="1">
    <citation type="submission" date="2020-09" db="EMBL/GenBank/DDBJ databases">
        <title>Bosea spartocytisi sp. nov. a root nodule endophyte of Spartocytisus supranubius in the high mountain ecosystem fo the Teide National Park (Canary Islands, Spain).</title>
        <authorList>
            <person name="Pulido-Suarez L."/>
            <person name="Peix A."/>
            <person name="Igual J.M."/>
            <person name="Socas-Perez N."/>
            <person name="Velazquez E."/>
            <person name="Flores-Felix J.D."/>
            <person name="Leon-Barrios M."/>
        </authorList>
    </citation>
    <scope>NUCLEOTIDE SEQUENCE</scope>
    <source>
        <strain evidence="1">SSUT16</strain>
    </source>
</reference>